<dbReference type="Pfam" id="PF07508">
    <property type="entry name" value="Recombinase"/>
    <property type="match status" value="1"/>
</dbReference>
<organism evidence="3 4">
    <name type="scientific">Arthrobacter glacialis</name>
    <dbReference type="NCBI Taxonomy" id="1664"/>
    <lineage>
        <taxon>Bacteria</taxon>
        <taxon>Bacillati</taxon>
        <taxon>Actinomycetota</taxon>
        <taxon>Actinomycetes</taxon>
        <taxon>Micrococcales</taxon>
        <taxon>Micrococcaceae</taxon>
        <taxon>Arthrobacter</taxon>
    </lineage>
</organism>
<dbReference type="AlphaFoldDB" id="A0A2S4A1B5"/>
<accession>A0A2S4A1B5</accession>
<sequence>MASRDPNNPRIAVYARQSADEEQGITQQIDDCRAEAKYKGWRIVAEYRDNDTSASKLRGSGTQWAAMLKAFDAGEFDTVLANDVDRLTRNLSDVLELSVPRRTIRVLTVRGGIDTAVDDFMFKQLVLLAEREVKLKAARAKRYALERRATGHPTAGMVPHGYRWVAKQDRDEQGTRFVIDPDEAQDVRQIFKEFLAGAPLGQVARDLNTSGRSTRRGAPWRASTIRRVLLNPVYAALLAPAQPTGEFDSTKIRIEECVPGAWAPVVDLDQLLATRGRLIGVKPNHQGTARKWLLAGLAVCGVCREFVRSAAGETHPTAKVDGSGKAPTKRYHAYRCVRGHFMRNGDIIDAYVAEVCIARLSQRDAMALLASRPDTADIAVLHSRRLELQGRDGAIAFLIASGKMSPKAAEGALDDLASELRTVNDEIAEAVRHDPLADLAGVDDVRAWWDHSTLARRRAVVEMLMTVVIKKVGHGNRITTLPAAEETVGIEPRHGVA</sequence>
<dbReference type="PANTHER" id="PTHR30461:SF23">
    <property type="entry name" value="DNA RECOMBINASE-RELATED"/>
    <property type="match status" value="1"/>
</dbReference>
<protein>
    <recommendedName>
        <fullName evidence="5">Recombinase family protein</fullName>
    </recommendedName>
</protein>
<keyword evidence="4" id="KW-1185">Reference proteome</keyword>
<dbReference type="Gene3D" id="3.90.1750.20">
    <property type="entry name" value="Putative Large Serine Recombinase, Chain B, Domain 2"/>
    <property type="match status" value="1"/>
</dbReference>
<dbReference type="PANTHER" id="PTHR30461">
    <property type="entry name" value="DNA-INVERTASE FROM LAMBDOID PROPHAGE"/>
    <property type="match status" value="1"/>
</dbReference>
<dbReference type="SMART" id="SM00857">
    <property type="entry name" value="Resolvase"/>
    <property type="match status" value="1"/>
</dbReference>
<proteinExistence type="predicted"/>
<feature type="domain" description="Recombinase" evidence="2">
    <location>
        <begin position="159"/>
        <end position="284"/>
    </location>
</feature>
<dbReference type="Proteomes" id="UP000237061">
    <property type="component" value="Unassembled WGS sequence"/>
</dbReference>
<dbReference type="InterPro" id="IPR038109">
    <property type="entry name" value="DNA_bind_recomb_sf"/>
</dbReference>
<dbReference type="InterPro" id="IPR036162">
    <property type="entry name" value="Resolvase-like_N_sf"/>
</dbReference>
<reference evidence="3 4" key="1">
    <citation type="submission" date="2018-01" db="EMBL/GenBank/DDBJ databases">
        <title>Arthrobacter sp. nov., from glaciers in China.</title>
        <authorList>
            <person name="Liu Q."/>
            <person name="Xin Y.-H."/>
        </authorList>
    </citation>
    <scope>NUCLEOTIDE SEQUENCE [LARGE SCALE GENOMIC DNA]</scope>
    <source>
        <strain evidence="3 4">HLT2-12-2</strain>
    </source>
</reference>
<dbReference type="GO" id="GO:0000150">
    <property type="term" value="F:DNA strand exchange activity"/>
    <property type="evidence" value="ECO:0007669"/>
    <property type="project" value="InterPro"/>
</dbReference>
<dbReference type="CDD" id="cd00338">
    <property type="entry name" value="Ser_Recombinase"/>
    <property type="match status" value="1"/>
</dbReference>
<evidence type="ECO:0000313" key="4">
    <source>
        <dbReference type="Proteomes" id="UP000237061"/>
    </source>
</evidence>
<evidence type="ECO:0000259" key="1">
    <source>
        <dbReference type="PROSITE" id="PS51736"/>
    </source>
</evidence>
<dbReference type="GO" id="GO:0003677">
    <property type="term" value="F:DNA binding"/>
    <property type="evidence" value="ECO:0007669"/>
    <property type="project" value="InterPro"/>
</dbReference>
<dbReference type="Gene3D" id="3.40.50.1390">
    <property type="entry name" value="Resolvase, N-terminal catalytic domain"/>
    <property type="match status" value="1"/>
</dbReference>
<evidence type="ECO:0000313" key="3">
    <source>
        <dbReference type="EMBL" id="POH75164.1"/>
    </source>
</evidence>
<dbReference type="EMBL" id="PPXC01000001">
    <property type="protein sequence ID" value="POH75164.1"/>
    <property type="molecule type" value="Genomic_DNA"/>
</dbReference>
<feature type="domain" description="Resolvase/invertase-type recombinase catalytic" evidence="1">
    <location>
        <begin position="10"/>
        <end position="151"/>
    </location>
</feature>
<evidence type="ECO:0000259" key="2">
    <source>
        <dbReference type="PROSITE" id="PS51737"/>
    </source>
</evidence>
<dbReference type="InterPro" id="IPR050639">
    <property type="entry name" value="SSR_resolvase"/>
</dbReference>
<dbReference type="Pfam" id="PF00239">
    <property type="entry name" value="Resolvase"/>
    <property type="match status" value="1"/>
</dbReference>
<dbReference type="PROSITE" id="PS51736">
    <property type="entry name" value="RECOMBINASES_3"/>
    <property type="match status" value="1"/>
</dbReference>
<dbReference type="InterPro" id="IPR011109">
    <property type="entry name" value="DNA_bind_recombinase_dom"/>
</dbReference>
<dbReference type="RefSeq" id="WP_103463823.1">
    <property type="nucleotide sequence ID" value="NZ_PPXC01000001.1"/>
</dbReference>
<evidence type="ECO:0008006" key="5">
    <source>
        <dbReference type="Google" id="ProtNLM"/>
    </source>
</evidence>
<comment type="caution">
    <text evidence="3">The sequence shown here is derived from an EMBL/GenBank/DDBJ whole genome shotgun (WGS) entry which is preliminary data.</text>
</comment>
<dbReference type="PROSITE" id="PS51737">
    <property type="entry name" value="RECOMBINASE_DNA_BIND"/>
    <property type="match status" value="1"/>
</dbReference>
<gene>
    <name evidence="3" type="ORF">CVS27_00700</name>
</gene>
<name>A0A2S4A1B5_ARTGL</name>
<dbReference type="InterPro" id="IPR006119">
    <property type="entry name" value="Resolv_N"/>
</dbReference>
<dbReference type="SUPFAM" id="SSF53041">
    <property type="entry name" value="Resolvase-like"/>
    <property type="match status" value="1"/>
</dbReference>